<evidence type="ECO:0000313" key="3">
    <source>
        <dbReference type="Proteomes" id="UP000479293"/>
    </source>
</evidence>
<sequence>MKYSVNSLAWAALIAFVVACQPKTPDPDQNLQILSLYFREIPAEDVAIDQEKKLITVRAPEYLPSGEIIPYVELSGQAELKPVNWRGLFYGDCPECRKLELFDKNAASNIPASSGTPQSTYTVTLLPAGPLTIDATALAADFDPRDYQLKPTEYGPNFFFLPFRNLHGNDLPTQAKFTNLDNKEVFIVKDSDSPNGPSSSFFFQGASARINQLGIEIQSMEEKLTPGRYQVELTMKNGEGLTTPEFVTLKPGRLRVNNWQPDYEGSRVRPGGTFLLTGGNLSADNLKVELADSLGQVTKLTVADASKYGETARIKLPASLEYEHYVLRISDATARFEFCHQVHNRPGTLAANEIYYMGDYLSSCSIQEPLFFPRDQENYVSVNSVAPRTRLKLVGFQDSTKTYFAESELRHVTQVGESAFVRFPVDIPAGRYRVSLQVLDEAGKVNQEGPPYWRVIELK</sequence>
<evidence type="ECO:0000256" key="1">
    <source>
        <dbReference type="SAM" id="SignalP"/>
    </source>
</evidence>
<evidence type="ECO:0000313" key="2">
    <source>
        <dbReference type="EMBL" id="MPR36742.1"/>
    </source>
</evidence>
<reference evidence="2 3" key="1">
    <citation type="submission" date="2019-10" db="EMBL/GenBank/DDBJ databases">
        <title>Draft Genome Sequence of Cytophagaceae sp. SJW1-29.</title>
        <authorList>
            <person name="Choi A."/>
        </authorList>
    </citation>
    <scope>NUCLEOTIDE SEQUENCE [LARGE SCALE GENOMIC DNA]</scope>
    <source>
        <strain evidence="2 3">SJW1-29</strain>
    </source>
</reference>
<dbReference type="RefSeq" id="WP_152764919.1">
    <property type="nucleotide sequence ID" value="NZ_WHLY01000002.1"/>
</dbReference>
<gene>
    <name evidence="2" type="ORF">GBK04_26270</name>
</gene>
<dbReference type="Proteomes" id="UP000479293">
    <property type="component" value="Unassembled WGS sequence"/>
</dbReference>
<keyword evidence="1" id="KW-0732">Signal</keyword>
<name>A0A7C9BE26_9BACT</name>
<protein>
    <recommendedName>
        <fullName evidence="4">DUF5007 domain-containing protein</fullName>
    </recommendedName>
</protein>
<dbReference type="EMBL" id="WHLY01000002">
    <property type="protein sequence ID" value="MPR36742.1"/>
    <property type="molecule type" value="Genomic_DNA"/>
</dbReference>
<evidence type="ECO:0008006" key="4">
    <source>
        <dbReference type="Google" id="ProtNLM"/>
    </source>
</evidence>
<organism evidence="2 3">
    <name type="scientific">Salmonirosea aquatica</name>
    <dbReference type="NCBI Taxonomy" id="2654236"/>
    <lineage>
        <taxon>Bacteria</taxon>
        <taxon>Pseudomonadati</taxon>
        <taxon>Bacteroidota</taxon>
        <taxon>Cytophagia</taxon>
        <taxon>Cytophagales</taxon>
        <taxon>Spirosomataceae</taxon>
        <taxon>Salmonirosea</taxon>
    </lineage>
</organism>
<proteinExistence type="predicted"/>
<dbReference type="AlphaFoldDB" id="A0A7C9BE26"/>
<dbReference type="PROSITE" id="PS51257">
    <property type="entry name" value="PROKAR_LIPOPROTEIN"/>
    <property type="match status" value="1"/>
</dbReference>
<accession>A0A7C9BE26</accession>
<feature type="signal peptide" evidence="1">
    <location>
        <begin position="1"/>
        <end position="19"/>
    </location>
</feature>
<feature type="chain" id="PRO_5028932455" description="DUF5007 domain-containing protein" evidence="1">
    <location>
        <begin position="20"/>
        <end position="459"/>
    </location>
</feature>
<comment type="caution">
    <text evidence="2">The sequence shown here is derived from an EMBL/GenBank/DDBJ whole genome shotgun (WGS) entry which is preliminary data.</text>
</comment>
<keyword evidence="3" id="KW-1185">Reference proteome</keyword>